<protein>
    <submittedName>
        <fullName evidence="2">Variant surface glycoprotein 3316</fullName>
    </submittedName>
</protein>
<dbReference type="AlphaFoldDB" id="M4STN4"/>
<evidence type="ECO:0000256" key="1">
    <source>
        <dbReference type="SAM" id="MobiDB-lite"/>
    </source>
</evidence>
<organism evidence="2">
    <name type="scientific">Trypanosoma brucei</name>
    <dbReference type="NCBI Taxonomy" id="5691"/>
    <lineage>
        <taxon>Eukaryota</taxon>
        <taxon>Discoba</taxon>
        <taxon>Euglenozoa</taxon>
        <taxon>Kinetoplastea</taxon>
        <taxon>Metakinetoplastina</taxon>
        <taxon>Trypanosomatida</taxon>
        <taxon>Trypanosomatidae</taxon>
        <taxon>Trypanosoma</taxon>
    </lineage>
</organism>
<reference evidence="2" key="1">
    <citation type="submission" date="2013-02" db="EMBL/GenBank/DDBJ databases">
        <authorList>
            <person name="Cross G.A.M."/>
            <person name="Kim H.-S."/>
            <person name="Wickstead B."/>
        </authorList>
    </citation>
    <scope>NUCLEOTIDE SEQUENCE</scope>
    <source>
        <strain evidence="2">Lister 427</strain>
    </source>
</reference>
<dbReference type="EMBL" id="KC611923">
    <property type="protein sequence ID" value="AGH59354.1"/>
    <property type="molecule type" value="Genomic_DNA"/>
</dbReference>
<accession>M4STN4</accession>
<sequence length="343" mass="36928">LQANTFKLANPTAIPTGGGGAVCTQQLALAPETTPRCEANAGKPLDNLVPDAEKLTKATKIKLGTYTTAATMFAPPQIVLNAGAAANAWHSAQNTAGTCKTDSSGTAINPGTDHIALTVSHETQAAYVATEEEIRERTAQFPQPSTAKPTDWMDKKLITESLAAMRSALKERITDITTVTVQDIQNSLNLAVILRNLKGGDNNGGKAPTDGKFIANTFGQAEKSIAADLIDKIKSIPIKYKKDGDTKSSTIEQFAENIDLEVAIAYLEGLKNNKKVTLTSNKEDRAEETDSAEKNGQKKTGIIKQPQLIAQPLKRVNVTRRNALGTRKRKSAKLKREQLLFHL</sequence>
<proteinExistence type="predicted"/>
<feature type="non-terminal residue" evidence="2">
    <location>
        <position position="1"/>
    </location>
</feature>
<reference evidence="2" key="2">
    <citation type="journal article" date="2014" name="Mol. Biochem. Parasitol.">
        <title>Capturing the variant surface glycoprotein repertoire (the VSGnome) of Trypanosoma brucei Lister 427.</title>
        <authorList>
            <person name="Cross G.A."/>
            <person name="Kim H.S."/>
            <person name="Wickstead B."/>
        </authorList>
    </citation>
    <scope>NUCLEOTIDE SEQUENCE</scope>
    <source>
        <strain evidence="2">Lister 427</strain>
    </source>
</reference>
<feature type="region of interest" description="Disordered" evidence="1">
    <location>
        <begin position="281"/>
        <end position="304"/>
    </location>
</feature>
<name>M4STN4_9TRYP</name>
<evidence type="ECO:0000313" key="2">
    <source>
        <dbReference type="EMBL" id="AGH59354.1"/>
    </source>
</evidence>